<dbReference type="InterPro" id="IPR043129">
    <property type="entry name" value="ATPase_NBD"/>
</dbReference>
<evidence type="ECO:0000256" key="6">
    <source>
        <dbReference type="ARBA" id="ARBA00067319"/>
    </source>
</evidence>
<sequence length="341" mass="36337">MFSKDIGIDLGTANTLVYMRGKGIIIREPSVVAVDVKMDRVRYVGQEAKDVIGRTPGSIVAVRPLKDGVIADFDMTTSMLQEFIRKALKGRAFAGSRVRVIICIPSGVTAVERRAVKEATQNAGAKRVSIIEEPMAAAIGAGLPVAEPTGSMIVDIGGGTSEVAVISLGGIVTSRSVRVAGDEFDSSIINYIKKKYNLLIGERTAENIKIAIGSAYPYADNEPSMDIKGRNLLNGLPENITVTSEEIREALSEPLSHVIEAIKVTLEKTPPELAADIIDQGIMLAGGGALLKGLDLLIHAETGMPVKVAERPLDCVADGTGKVLENIDKLIDVLTDDDTRY</sequence>
<dbReference type="Gene3D" id="3.30.420.40">
    <property type="match status" value="2"/>
</dbReference>
<comment type="similarity">
    <text evidence="5 7">Belongs to the FtsA/MreB family.</text>
</comment>
<comment type="function">
    <text evidence="7">Forms membrane-associated dynamic filaments that are essential for cell shape determination. Acts by regulating cell wall synthesis and cell elongation, and thus cell shape. A feedback loop between cell geometry and MreB localization may maintain elongated cell shape by targeting cell wall growth to regions of negative cell wall curvature.</text>
</comment>
<dbReference type="GO" id="GO:0005524">
    <property type="term" value="F:ATP binding"/>
    <property type="evidence" value="ECO:0007669"/>
    <property type="project" value="UniProtKB-KW"/>
</dbReference>
<dbReference type="EMBL" id="JAQLXW010000001">
    <property type="protein sequence ID" value="MDB8002459.1"/>
    <property type="molecule type" value="Genomic_DNA"/>
</dbReference>
<dbReference type="FunFam" id="3.30.420.40:FF:000016">
    <property type="entry name" value="Rod shape-determining protein mreB"/>
    <property type="match status" value="1"/>
</dbReference>
<keyword evidence="1 7" id="KW-0963">Cytoplasm</keyword>
<evidence type="ECO:0000256" key="1">
    <source>
        <dbReference type="ARBA" id="ARBA00022490"/>
    </source>
</evidence>
<dbReference type="HAMAP" id="MF_02207">
    <property type="entry name" value="MreB"/>
    <property type="match status" value="1"/>
</dbReference>
<feature type="binding site" evidence="7">
    <location>
        <begin position="12"/>
        <end position="14"/>
    </location>
    <ligand>
        <name>ATP</name>
        <dbReference type="ChEBI" id="CHEBI:30616"/>
    </ligand>
</feature>
<dbReference type="Proteomes" id="UP001210809">
    <property type="component" value="Unassembled WGS sequence"/>
</dbReference>
<dbReference type="GO" id="GO:0005737">
    <property type="term" value="C:cytoplasm"/>
    <property type="evidence" value="ECO:0007669"/>
    <property type="project" value="UniProtKB-SubCell"/>
</dbReference>
<accession>A0AAW6CW55</accession>
<reference evidence="8" key="1">
    <citation type="submission" date="2023-01" db="EMBL/GenBank/DDBJ databases">
        <title>Human gut microbiome strain richness.</title>
        <authorList>
            <person name="Chen-Liaw A."/>
        </authorList>
    </citation>
    <scope>NUCLEOTIDE SEQUENCE</scope>
    <source>
        <strain evidence="8">1001283st1_G1_1001283B150217_161031</strain>
    </source>
</reference>
<keyword evidence="4 7" id="KW-0133">Cell shape</keyword>
<dbReference type="AlphaFoldDB" id="A0AAW6CW55"/>
<feature type="binding site" evidence="7">
    <location>
        <begin position="158"/>
        <end position="160"/>
    </location>
    <ligand>
        <name>ATP</name>
        <dbReference type="ChEBI" id="CHEBI:30616"/>
    </ligand>
</feature>
<organism evidence="8 9">
    <name type="scientific">[Eubacterium] siraeum</name>
    <dbReference type="NCBI Taxonomy" id="39492"/>
    <lineage>
        <taxon>Bacteria</taxon>
        <taxon>Bacillati</taxon>
        <taxon>Bacillota</taxon>
        <taxon>Clostridia</taxon>
        <taxon>Eubacteriales</taxon>
        <taxon>Oscillospiraceae</taxon>
        <taxon>Oscillospiraceae incertae sedis</taxon>
    </lineage>
</organism>
<comment type="subunit">
    <text evidence="7">Forms polymers.</text>
</comment>
<evidence type="ECO:0000256" key="4">
    <source>
        <dbReference type="ARBA" id="ARBA00022960"/>
    </source>
</evidence>
<comment type="caution">
    <text evidence="8">The sequence shown here is derived from an EMBL/GenBank/DDBJ whole genome shotgun (WGS) entry which is preliminary data.</text>
</comment>
<dbReference type="SUPFAM" id="SSF53067">
    <property type="entry name" value="Actin-like ATPase domain"/>
    <property type="match status" value="2"/>
</dbReference>
<comment type="subcellular location">
    <subcellularLocation>
        <location evidence="7">Cytoplasm</location>
    </subcellularLocation>
    <text evidence="7">Membrane-associated.</text>
</comment>
<keyword evidence="2 7" id="KW-0547">Nucleotide-binding</keyword>
<dbReference type="CDD" id="cd10225">
    <property type="entry name" value="ASKHA_NBD_MreB-like"/>
    <property type="match status" value="1"/>
</dbReference>
<evidence type="ECO:0000313" key="8">
    <source>
        <dbReference type="EMBL" id="MDB8002459.1"/>
    </source>
</evidence>
<name>A0AAW6CW55_9FIRM</name>
<dbReference type="NCBIfam" id="TIGR00904">
    <property type="entry name" value="mreB"/>
    <property type="match status" value="1"/>
</dbReference>
<dbReference type="InterPro" id="IPR056546">
    <property type="entry name" value="MreB_MamK-like"/>
</dbReference>
<protein>
    <recommendedName>
        <fullName evidence="6 7">Cell shape-determining protein MreB</fullName>
    </recommendedName>
</protein>
<dbReference type="NCBIfam" id="NF010539">
    <property type="entry name" value="PRK13927.1"/>
    <property type="match status" value="1"/>
</dbReference>
<dbReference type="GO" id="GO:0000902">
    <property type="term" value="P:cell morphogenesis"/>
    <property type="evidence" value="ECO:0007669"/>
    <property type="project" value="InterPro"/>
</dbReference>
<evidence type="ECO:0000256" key="5">
    <source>
        <dbReference type="ARBA" id="ARBA00023458"/>
    </source>
</evidence>
<feature type="binding site" evidence="7">
    <location>
        <begin position="287"/>
        <end position="290"/>
    </location>
    <ligand>
        <name>ATP</name>
        <dbReference type="ChEBI" id="CHEBI:30616"/>
    </ligand>
</feature>
<dbReference type="PANTHER" id="PTHR42749:SF1">
    <property type="entry name" value="CELL SHAPE-DETERMINING PROTEIN MREB"/>
    <property type="match status" value="1"/>
</dbReference>
<dbReference type="PRINTS" id="PR01652">
    <property type="entry name" value="SHAPEPROTEIN"/>
</dbReference>
<dbReference type="InterPro" id="IPR004753">
    <property type="entry name" value="MreB"/>
</dbReference>
<evidence type="ECO:0000313" key="9">
    <source>
        <dbReference type="Proteomes" id="UP001210809"/>
    </source>
</evidence>
<gene>
    <name evidence="7" type="primary">mreB</name>
    <name evidence="8" type="ORF">PNE09_00105</name>
</gene>
<evidence type="ECO:0000256" key="7">
    <source>
        <dbReference type="HAMAP-Rule" id="MF_02207"/>
    </source>
</evidence>
<evidence type="ECO:0000256" key="3">
    <source>
        <dbReference type="ARBA" id="ARBA00022840"/>
    </source>
</evidence>
<dbReference type="Pfam" id="PF06723">
    <property type="entry name" value="MreB_Mbl"/>
    <property type="match status" value="1"/>
</dbReference>
<proteinExistence type="inferred from homology"/>
<keyword evidence="3 7" id="KW-0067">ATP-binding</keyword>
<dbReference type="GO" id="GO:0008360">
    <property type="term" value="P:regulation of cell shape"/>
    <property type="evidence" value="ECO:0007669"/>
    <property type="project" value="UniProtKB-UniRule"/>
</dbReference>
<evidence type="ECO:0000256" key="2">
    <source>
        <dbReference type="ARBA" id="ARBA00022741"/>
    </source>
</evidence>
<feature type="binding site" evidence="7">
    <location>
        <begin position="206"/>
        <end position="209"/>
    </location>
    <ligand>
        <name>ATP</name>
        <dbReference type="ChEBI" id="CHEBI:30616"/>
    </ligand>
</feature>
<dbReference type="PANTHER" id="PTHR42749">
    <property type="entry name" value="CELL SHAPE-DETERMINING PROTEIN MREB"/>
    <property type="match status" value="1"/>
</dbReference>